<proteinExistence type="predicted"/>
<comment type="caution">
    <text evidence="2">The sequence shown here is derived from an EMBL/GenBank/DDBJ whole genome shotgun (WGS) entry which is preliminary data.</text>
</comment>
<keyword evidence="3" id="KW-1185">Reference proteome</keyword>
<feature type="compositionally biased region" description="Polar residues" evidence="1">
    <location>
        <begin position="1"/>
        <end position="10"/>
    </location>
</feature>
<evidence type="ECO:0000313" key="2">
    <source>
        <dbReference type="EMBL" id="KAK1750056.1"/>
    </source>
</evidence>
<sequence>MPDTTESVVRQNLRAFDGGPPVGGDTSAQQMRVTVANCPTCLEESLHLVGPPIKREGQEDESPVEAIIAVAKCRSCVAKSLRLSGEKTAKPTKTERSIGIWLPVIIGLCWYAYQGLSLHVQNRTDLSHVTSTLDTPNDLLGLAGDWMTAVEDLVSVRPQDGQTRWMAQYTADLSRICASLMTTGPTDRDQVRDIARLCSETEGHLLAADLDFEDALATSAKRLGKVRECVSDIGEWLDEAKNTDLGDRDFFFGSESLPPWRLSSRVLSSNLNYTAFPQIKGGGDVNVTFSISVPWVHRHAATLMEIMQSSACKTLGDGVFIDDEKHPLPWPSTATSVADVDVAALQPVFRSKVRTHRSGLTYKQRELLLDRPSFESRWLGLVRHLVAAADGLQELVDLSTSHQFAAHRRQLGEHERARVELGHHAIARVSTPACPGGNLTLLEQQINRIVHAVLLMRTLPGRREALQDSHSALSRDANWVHVELYRPRHGSDKITGVVTHMRFRGMQELRHYFETFRVNLDVFIRDRITPVAHKTSAPPSPDVSVTTTPRGFEDFVSKWTWPAPEVARIGESWRRKEMGQTRRRTALWALDHALNQAHQTVLDGSRPVDDATMSVVEEFAQLIEESDGVDVVQSSLPTQDTTGEK</sequence>
<feature type="region of interest" description="Disordered" evidence="1">
    <location>
        <begin position="1"/>
        <end position="25"/>
    </location>
</feature>
<organism evidence="2 3">
    <name type="scientific">Echria macrotheca</name>
    <dbReference type="NCBI Taxonomy" id="438768"/>
    <lineage>
        <taxon>Eukaryota</taxon>
        <taxon>Fungi</taxon>
        <taxon>Dikarya</taxon>
        <taxon>Ascomycota</taxon>
        <taxon>Pezizomycotina</taxon>
        <taxon>Sordariomycetes</taxon>
        <taxon>Sordariomycetidae</taxon>
        <taxon>Sordariales</taxon>
        <taxon>Schizotheciaceae</taxon>
        <taxon>Echria</taxon>
    </lineage>
</organism>
<dbReference type="Proteomes" id="UP001239445">
    <property type="component" value="Unassembled WGS sequence"/>
</dbReference>
<name>A0AAJ0F0F1_9PEZI</name>
<gene>
    <name evidence="2" type="ORF">QBC47DRAFT_407285</name>
</gene>
<evidence type="ECO:0000313" key="3">
    <source>
        <dbReference type="Proteomes" id="UP001239445"/>
    </source>
</evidence>
<dbReference type="EMBL" id="MU839849">
    <property type="protein sequence ID" value="KAK1750056.1"/>
    <property type="molecule type" value="Genomic_DNA"/>
</dbReference>
<evidence type="ECO:0000256" key="1">
    <source>
        <dbReference type="SAM" id="MobiDB-lite"/>
    </source>
</evidence>
<dbReference type="AlphaFoldDB" id="A0AAJ0F0F1"/>
<accession>A0AAJ0F0F1</accession>
<reference evidence="2" key="1">
    <citation type="submission" date="2023-06" db="EMBL/GenBank/DDBJ databases">
        <title>Genome-scale phylogeny and comparative genomics of the fungal order Sordariales.</title>
        <authorList>
            <consortium name="Lawrence Berkeley National Laboratory"/>
            <person name="Hensen N."/>
            <person name="Bonometti L."/>
            <person name="Westerberg I."/>
            <person name="Brannstrom I.O."/>
            <person name="Guillou S."/>
            <person name="Cros-Aarteil S."/>
            <person name="Calhoun S."/>
            <person name="Haridas S."/>
            <person name="Kuo A."/>
            <person name="Mondo S."/>
            <person name="Pangilinan J."/>
            <person name="Riley R."/>
            <person name="Labutti K."/>
            <person name="Andreopoulos B."/>
            <person name="Lipzen A."/>
            <person name="Chen C."/>
            <person name="Yanf M."/>
            <person name="Daum C."/>
            <person name="Ng V."/>
            <person name="Clum A."/>
            <person name="Steindorff A."/>
            <person name="Ohm R."/>
            <person name="Martin F."/>
            <person name="Silar P."/>
            <person name="Natvig D."/>
            <person name="Lalanne C."/>
            <person name="Gautier V."/>
            <person name="Ament-Velasquez S.L."/>
            <person name="Kruys A."/>
            <person name="Hutchinson M.I."/>
            <person name="Powell A.J."/>
            <person name="Barry K."/>
            <person name="Miller A.N."/>
            <person name="Grigoriev I.V."/>
            <person name="Debuchy R."/>
            <person name="Gladieux P."/>
            <person name="Thoren M.H."/>
            <person name="Johannesson H."/>
        </authorList>
    </citation>
    <scope>NUCLEOTIDE SEQUENCE</scope>
    <source>
        <strain evidence="2">PSN4</strain>
    </source>
</reference>
<protein>
    <submittedName>
        <fullName evidence="2">Uncharacterized protein</fullName>
    </submittedName>
</protein>